<keyword evidence="2" id="KW-1185">Reference proteome</keyword>
<accession>A0A0N8GQ11</accession>
<dbReference type="GO" id="GO:0016787">
    <property type="term" value="F:hydrolase activity"/>
    <property type="evidence" value="ECO:0007669"/>
    <property type="project" value="UniProtKB-ARBA"/>
</dbReference>
<sequence length="423" mass="47073">MASSISPSPETLGRTLLPGLPLAPERVFPAYAGYSIANLPATICAWLGVPPPDGAAPSLAEPYRQALHSRYRRVVLLVVDGLSWHFAHQRGGLAPGGAAPVLGLPLTSVVPSTTATALTTLWTAAYPARHGVLGYEMWLKEYGLIANMILHNPASFSGDFGSLRLAGFDPETFLRVPVLAPHLAAYGVRTLGLMHVAIARSGLSQMLMRGSEILPFRNSSDLWVTLEHLLDEPATRTSYIYAYWGDLDELAHRFGPEDERVNLEFNVLRLLLQRLLQPRLGRGREDTLFLVVSDHGFVPTPRQALYELRQHPEFMRHLLMPPSGENRLPYLFPYPGHEADLRDYIESTWPETFDLISARQAVQSGLFGPGEPDPMVYDRLGEWVLLPRGTAYLWWANKENSLLGRHGGLHPHEMLVPLYAWCL</sequence>
<dbReference type="Proteomes" id="UP000050544">
    <property type="component" value="Unassembled WGS sequence"/>
</dbReference>
<evidence type="ECO:0000313" key="1">
    <source>
        <dbReference type="EMBL" id="KPL82402.1"/>
    </source>
</evidence>
<proteinExistence type="predicted"/>
<dbReference type="RefSeq" id="WP_054521887.1">
    <property type="nucleotide sequence ID" value="NZ_LGKO01000005.1"/>
</dbReference>
<gene>
    <name evidence="1" type="ORF">SE15_09550</name>
</gene>
<dbReference type="Pfam" id="PF01663">
    <property type="entry name" value="Phosphodiest"/>
    <property type="match status" value="1"/>
</dbReference>
<comment type="caution">
    <text evidence="1">The sequence shown here is derived from an EMBL/GenBank/DDBJ whole genome shotgun (WGS) entry which is preliminary data.</text>
</comment>
<evidence type="ECO:0008006" key="3">
    <source>
        <dbReference type="Google" id="ProtNLM"/>
    </source>
</evidence>
<organism evidence="1 2">
    <name type="scientific">Thermanaerothrix daxensis</name>
    <dbReference type="NCBI Taxonomy" id="869279"/>
    <lineage>
        <taxon>Bacteria</taxon>
        <taxon>Bacillati</taxon>
        <taxon>Chloroflexota</taxon>
        <taxon>Anaerolineae</taxon>
        <taxon>Anaerolineales</taxon>
        <taxon>Anaerolineaceae</taxon>
        <taxon>Thermanaerothrix</taxon>
    </lineage>
</organism>
<dbReference type="Gene3D" id="3.40.720.10">
    <property type="entry name" value="Alkaline Phosphatase, subunit A"/>
    <property type="match status" value="1"/>
</dbReference>
<protein>
    <recommendedName>
        <fullName evidence="3">Phosphodiesterase</fullName>
    </recommendedName>
</protein>
<dbReference type="InterPro" id="IPR002591">
    <property type="entry name" value="Phosphodiest/P_Trfase"/>
</dbReference>
<dbReference type="OrthoDB" id="9779267at2"/>
<dbReference type="EMBL" id="LGKO01000005">
    <property type="protein sequence ID" value="KPL82402.1"/>
    <property type="molecule type" value="Genomic_DNA"/>
</dbReference>
<dbReference type="SUPFAM" id="SSF53649">
    <property type="entry name" value="Alkaline phosphatase-like"/>
    <property type="match status" value="1"/>
</dbReference>
<dbReference type="InterPro" id="IPR017850">
    <property type="entry name" value="Alkaline_phosphatase_core_sf"/>
</dbReference>
<name>A0A0N8GQ11_9CHLR</name>
<dbReference type="PANTHER" id="PTHR10151:SF120">
    <property type="entry name" value="BIS(5'-ADENOSYL)-TRIPHOSPHATASE"/>
    <property type="match status" value="1"/>
</dbReference>
<dbReference type="PANTHER" id="PTHR10151">
    <property type="entry name" value="ECTONUCLEOTIDE PYROPHOSPHATASE/PHOSPHODIESTERASE"/>
    <property type="match status" value="1"/>
</dbReference>
<dbReference type="STRING" id="869279.SE15_09550"/>
<reference evidence="1 2" key="1">
    <citation type="submission" date="2015-07" db="EMBL/GenBank/DDBJ databases">
        <title>Whole genome sequence of Thermanaerothrix daxensis DSM 23592.</title>
        <authorList>
            <person name="Hemp J."/>
            <person name="Ward L.M."/>
            <person name="Pace L.A."/>
            <person name="Fischer W.W."/>
        </authorList>
    </citation>
    <scope>NUCLEOTIDE SEQUENCE [LARGE SCALE GENOMIC DNA]</scope>
    <source>
        <strain evidence="1 2">GNS-1</strain>
    </source>
</reference>
<dbReference type="AlphaFoldDB" id="A0A0N8GQ11"/>
<evidence type="ECO:0000313" key="2">
    <source>
        <dbReference type="Proteomes" id="UP000050544"/>
    </source>
</evidence>